<comment type="caution">
    <text evidence="1">The sequence shown here is derived from an EMBL/GenBank/DDBJ whole genome shotgun (WGS) entry which is preliminary data.</text>
</comment>
<name>A0ABW8SJT2_9CLOT</name>
<proteinExistence type="predicted"/>
<evidence type="ECO:0000313" key="2">
    <source>
        <dbReference type="Proteomes" id="UP001623660"/>
    </source>
</evidence>
<dbReference type="RefSeq" id="WP_406792132.1">
    <property type="nucleotide sequence ID" value="NZ_JBJHZX010000014.1"/>
</dbReference>
<sequence>MMASAVADRFTFPLLAITIMAAPAIPVVPVDVPIKKDIRQLIRNTYNINSPGLISSIP</sequence>
<protein>
    <submittedName>
        <fullName evidence="1">Uncharacterized protein</fullName>
    </submittedName>
</protein>
<organism evidence="1 2">
    <name type="scientific">Candidatus Clostridium eludens</name>
    <dbReference type="NCBI Taxonomy" id="3381663"/>
    <lineage>
        <taxon>Bacteria</taxon>
        <taxon>Bacillati</taxon>
        <taxon>Bacillota</taxon>
        <taxon>Clostridia</taxon>
        <taxon>Eubacteriales</taxon>
        <taxon>Clostridiaceae</taxon>
        <taxon>Clostridium</taxon>
    </lineage>
</organism>
<evidence type="ECO:0000313" key="1">
    <source>
        <dbReference type="EMBL" id="MFL0196016.1"/>
    </source>
</evidence>
<dbReference type="Proteomes" id="UP001623660">
    <property type="component" value="Unassembled WGS sequence"/>
</dbReference>
<reference evidence="1 2" key="1">
    <citation type="submission" date="2024-11" db="EMBL/GenBank/DDBJ databases">
        <authorList>
            <person name="Heng Y.C."/>
            <person name="Lim A.C.H."/>
            <person name="Lee J.K.Y."/>
            <person name="Kittelmann S."/>
        </authorList>
    </citation>
    <scope>NUCLEOTIDE SEQUENCE [LARGE SCALE GENOMIC DNA]</scope>
    <source>
        <strain evidence="1 2">WILCCON 0269</strain>
    </source>
</reference>
<accession>A0ABW8SJT2</accession>
<gene>
    <name evidence="1" type="ORF">ACJDU8_10630</name>
</gene>
<keyword evidence="2" id="KW-1185">Reference proteome</keyword>
<dbReference type="EMBL" id="JBJHZX010000014">
    <property type="protein sequence ID" value="MFL0196016.1"/>
    <property type="molecule type" value="Genomic_DNA"/>
</dbReference>